<dbReference type="RefSeq" id="WP_283732387.1">
    <property type="nucleotide sequence ID" value="NZ_CP125968.1"/>
</dbReference>
<proteinExistence type="predicted"/>
<evidence type="ECO:0000313" key="2">
    <source>
        <dbReference type="Proteomes" id="UP001271648"/>
    </source>
</evidence>
<reference evidence="1 2" key="1">
    <citation type="submission" date="2023-06" db="EMBL/GenBank/DDBJ databases">
        <title>Sporosarcina sp. nov., isolated from Korean traditional fermented seafood 'Jeotgal'.</title>
        <authorList>
            <person name="Yang A.I."/>
            <person name="Shin N.-R."/>
        </authorList>
    </citation>
    <scope>NUCLEOTIDE SEQUENCE [LARGE SCALE GENOMIC DNA]</scope>
    <source>
        <strain evidence="1 2">KCTC43456</strain>
    </source>
</reference>
<evidence type="ECO:0008006" key="3">
    <source>
        <dbReference type="Google" id="ProtNLM"/>
    </source>
</evidence>
<accession>A0AAW9AAX8</accession>
<dbReference type="EMBL" id="JAUBDJ010000010">
    <property type="protein sequence ID" value="MDW0118194.1"/>
    <property type="molecule type" value="Genomic_DNA"/>
</dbReference>
<sequence>MKFKLVVTLLMLSIALNLFILGKWLLIEQWYTPSSEEKIILSEMIQKTVESEDFKRIAEDENIVAIEASMDKRKGGKFPYYFGVSVRTDKQTFIFSCSSKECETMENGEWTYSRYKDEKPRLPFSE</sequence>
<evidence type="ECO:0000313" key="1">
    <source>
        <dbReference type="EMBL" id="MDW0118194.1"/>
    </source>
</evidence>
<gene>
    <name evidence="1" type="ORF">QTL97_14775</name>
</gene>
<dbReference type="AlphaFoldDB" id="A0AAW9AAX8"/>
<organism evidence="1 2">
    <name type="scientific">Sporosarcina thermotolerans</name>
    <dbReference type="NCBI Taxonomy" id="633404"/>
    <lineage>
        <taxon>Bacteria</taxon>
        <taxon>Bacillati</taxon>
        <taxon>Bacillota</taxon>
        <taxon>Bacilli</taxon>
        <taxon>Bacillales</taxon>
        <taxon>Caryophanaceae</taxon>
        <taxon>Sporosarcina</taxon>
    </lineage>
</organism>
<dbReference type="Proteomes" id="UP001271648">
    <property type="component" value="Unassembled WGS sequence"/>
</dbReference>
<name>A0AAW9AAX8_9BACL</name>
<comment type="caution">
    <text evidence="1">The sequence shown here is derived from an EMBL/GenBank/DDBJ whole genome shotgun (WGS) entry which is preliminary data.</text>
</comment>
<protein>
    <recommendedName>
        <fullName evidence="3">Lipoprotein</fullName>
    </recommendedName>
</protein>
<keyword evidence="2" id="KW-1185">Reference proteome</keyword>